<evidence type="ECO:0000256" key="11">
    <source>
        <dbReference type="RuleBase" id="RU003953"/>
    </source>
</evidence>
<keyword evidence="2 11" id="KW-0808">Transferase</keyword>
<dbReference type="GO" id="GO:0042245">
    <property type="term" value="P:RNA repair"/>
    <property type="evidence" value="ECO:0007669"/>
    <property type="project" value="UniProtKB-KW"/>
</dbReference>
<dbReference type="SUPFAM" id="SSF81301">
    <property type="entry name" value="Nucleotidyltransferase"/>
    <property type="match status" value="1"/>
</dbReference>
<dbReference type="InterPro" id="IPR032828">
    <property type="entry name" value="PolyA_RNA-bd"/>
</dbReference>
<dbReference type="InterPro" id="IPR043519">
    <property type="entry name" value="NT_sf"/>
</dbReference>
<keyword evidence="16" id="KW-1185">Reference proteome</keyword>
<keyword evidence="6" id="KW-0547">Nucleotide-binding</keyword>
<dbReference type="InterPro" id="IPR050124">
    <property type="entry name" value="tRNA_CCA-adding_enzyme"/>
</dbReference>
<dbReference type="PANTHER" id="PTHR47545:SF1">
    <property type="entry name" value="MULTIFUNCTIONAL CCA PROTEIN"/>
    <property type="match status" value="1"/>
</dbReference>
<dbReference type="SUPFAM" id="SSF81891">
    <property type="entry name" value="Poly A polymerase C-terminal region-like"/>
    <property type="match status" value="1"/>
</dbReference>
<keyword evidence="3" id="KW-0819">tRNA processing</keyword>
<reference evidence="15 16" key="1">
    <citation type="journal article" date="2015" name="Genome Announc.">
        <title>Expanding the biotechnology potential of lactobacilli through comparative genomics of 213 strains and associated genera.</title>
        <authorList>
            <person name="Sun Z."/>
            <person name="Harris H.M."/>
            <person name="McCann A."/>
            <person name="Guo C."/>
            <person name="Argimon S."/>
            <person name="Zhang W."/>
            <person name="Yang X."/>
            <person name="Jeffery I.B."/>
            <person name="Cooney J.C."/>
            <person name="Kagawa T.F."/>
            <person name="Liu W."/>
            <person name="Song Y."/>
            <person name="Salvetti E."/>
            <person name="Wrobel A."/>
            <person name="Rasinkangas P."/>
            <person name="Parkhill J."/>
            <person name="Rea M.C."/>
            <person name="O'Sullivan O."/>
            <person name="Ritari J."/>
            <person name="Douillard F.P."/>
            <person name="Paul Ross R."/>
            <person name="Yang R."/>
            <person name="Briner A.E."/>
            <person name="Felis G.E."/>
            <person name="de Vos W.M."/>
            <person name="Barrangou R."/>
            <person name="Klaenhammer T.R."/>
            <person name="Caufield P.W."/>
            <person name="Cui Y."/>
            <person name="Zhang H."/>
            <person name="O'Toole P.W."/>
        </authorList>
    </citation>
    <scope>NUCLEOTIDE SEQUENCE [LARGE SCALE GENOMIC DNA]</scope>
    <source>
        <strain evidence="15 16">DSM 20405</strain>
    </source>
</reference>
<dbReference type="EMBL" id="JQBL01000017">
    <property type="protein sequence ID" value="KRN49951.1"/>
    <property type="molecule type" value="Genomic_DNA"/>
</dbReference>
<evidence type="ECO:0008006" key="17">
    <source>
        <dbReference type="Google" id="ProtNLM"/>
    </source>
</evidence>
<evidence type="ECO:0000256" key="9">
    <source>
        <dbReference type="ARBA" id="ARBA00022842"/>
    </source>
</evidence>
<keyword evidence="7" id="KW-0692">RNA repair</keyword>
<evidence type="ECO:0000256" key="4">
    <source>
        <dbReference type="ARBA" id="ARBA00022695"/>
    </source>
</evidence>
<comment type="cofactor">
    <cofactor evidence="1">
        <name>Mg(2+)</name>
        <dbReference type="ChEBI" id="CHEBI:18420"/>
    </cofactor>
</comment>
<dbReference type="GO" id="GO:0003723">
    <property type="term" value="F:RNA binding"/>
    <property type="evidence" value="ECO:0007669"/>
    <property type="project" value="UniProtKB-KW"/>
</dbReference>
<evidence type="ECO:0000259" key="14">
    <source>
        <dbReference type="Pfam" id="PF12627"/>
    </source>
</evidence>
<evidence type="ECO:0000256" key="3">
    <source>
        <dbReference type="ARBA" id="ARBA00022694"/>
    </source>
</evidence>
<dbReference type="PANTHER" id="PTHR47545">
    <property type="entry name" value="MULTIFUNCTIONAL CCA PROTEIN"/>
    <property type="match status" value="1"/>
</dbReference>
<feature type="domain" description="HD" evidence="13">
    <location>
        <begin position="250"/>
        <end position="352"/>
    </location>
</feature>
<dbReference type="Pfam" id="PF01966">
    <property type="entry name" value="HD"/>
    <property type="match status" value="1"/>
</dbReference>
<feature type="domain" description="Poly A polymerase head" evidence="12">
    <location>
        <begin position="25"/>
        <end position="150"/>
    </location>
</feature>
<organism evidence="15 16">
    <name type="scientific">Kandleria vitulina DSM 20405</name>
    <dbReference type="NCBI Taxonomy" id="1410657"/>
    <lineage>
        <taxon>Bacteria</taxon>
        <taxon>Bacillati</taxon>
        <taxon>Bacillota</taxon>
        <taxon>Erysipelotrichia</taxon>
        <taxon>Erysipelotrichales</taxon>
        <taxon>Coprobacillaceae</taxon>
        <taxon>Kandleria</taxon>
    </lineage>
</organism>
<keyword evidence="8" id="KW-0067">ATP-binding</keyword>
<keyword evidence="4" id="KW-0548">Nucleotidyltransferase</keyword>
<evidence type="ECO:0000313" key="15">
    <source>
        <dbReference type="EMBL" id="KRN49951.1"/>
    </source>
</evidence>
<feature type="domain" description="tRNA nucleotidyltransferase/poly(A) polymerase RNA and SrmB- binding" evidence="14">
    <location>
        <begin position="180"/>
        <end position="230"/>
    </location>
</feature>
<dbReference type="Proteomes" id="UP000051841">
    <property type="component" value="Unassembled WGS sequence"/>
</dbReference>
<dbReference type="InterPro" id="IPR002646">
    <property type="entry name" value="PolA_pol_head_dom"/>
</dbReference>
<evidence type="ECO:0000256" key="5">
    <source>
        <dbReference type="ARBA" id="ARBA00022723"/>
    </source>
</evidence>
<dbReference type="PATRIC" id="fig|1410657.5.peg.584"/>
<dbReference type="Pfam" id="PF01743">
    <property type="entry name" value="PolyA_pol"/>
    <property type="match status" value="1"/>
</dbReference>
<comment type="caution">
    <text evidence="15">The sequence shown here is derived from an EMBL/GenBank/DDBJ whole genome shotgun (WGS) entry which is preliminary data.</text>
</comment>
<dbReference type="InterPro" id="IPR006674">
    <property type="entry name" value="HD_domain"/>
</dbReference>
<dbReference type="GO" id="GO:0046872">
    <property type="term" value="F:metal ion binding"/>
    <property type="evidence" value="ECO:0007669"/>
    <property type="project" value="UniProtKB-KW"/>
</dbReference>
<evidence type="ECO:0000256" key="7">
    <source>
        <dbReference type="ARBA" id="ARBA00022800"/>
    </source>
</evidence>
<evidence type="ECO:0000256" key="1">
    <source>
        <dbReference type="ARBA" id="ARBA00001946"/>
    </source>
</evidence>
<dbReference type="Gene3D" id="1.10.3090.10">
    <property type="entry name" value="cca-adding enzyme, domain 2"/>
    <property type="match status" value="1"/>
</dbReference>
<dbReference type="Pfam" id="PF12627">
    <property type="entry name" value="PolyA_pol_RNAbd"/>
    <property type="match status" value="1"/>
</dbReference>
<dbReference type="GO" id="GO:0008033">
    <property type="term" value="P:tRNA processing"/>
    <property type="evidence" value="ECO:0007669"/>
    <property type="project" value="UniProtKB-KW"/>
</dbReference>
<accession>A0A0R2HAJ8</accession>
<dbReference type="InterPro" id="IPR003607">
    <property type="entry name" value="HD/PDEase_dom"/>
</dbReference>
<dbReference type="CDD" id="cd00077">
    <property type="entry name" value="HDc"/>
    <property type="match status" value="1"/>
</dbReference>
<evidence type="ECO:0000256" key="6">
    <source>
        <dbReference type="ARBA" id="ARBA00022741"/>
    </source>
</evidence>
<keyword evidence="5" id="KW-0479">Metal-binding</keyword>
<name>A0A0R2HAJ8_9FIRM</name>
<evidence type="ECO:0000256" key="10">
    <source>
        <dbReference type="ARBA" id="ARBA00022884"/>
    </source>
</evidence>
<dbReference type="GO" id="GO:0016779">
    <property type="term" value="F:nucleotidyltransferase activity"/>
    <property type="evidence" value="ECO:0007669"/>
    <property type="project" value="UniProtKB-KW"/>
</dbReference>
<evidence type="ECO:0000256" key="8">
    <source>
        <dbReference type="ARBA" id="ARBA00022840"/>
    </source>
</evidence>
<proteinExistence type="inferred from homology"/>
<comment type="similarity">
    <text evidence="11">Belongs to the tRNA nucleotidyltransferase/poly(A) polymerase family.</text>
</comment>
<evidence type="ECO:0000259" key="13">
    <source>
        <dbReference type="Pfam" id="PF01966"/>
    </source>
</evidence>
<gene>
    <name evidence="15" type="ORF">IV49_GL000558</name>
</gene>
<evidence type="ECO:0000256" key="2">
    <source>
        <dbReference type="ARBA" id="ARBA00022679"/>
    </source>
</evidence>
<evidence type="ECO:0000259" key="12">
    <source>
        <dbReference type="Pfam" id="PF01743"/>
    </source>
</evidence>
<keyword evidence="9" id="KW-0460">Magnesium</keyword>
<keyword evidence="10 11" id="KW-0694">RNA-binding</keyword>
<protein>
    <recommendedName>
        <fullName evidence="17">tRNA nucleotidyltransferase</fullName>
    </recommendedName>
</protein>
<dbReference type="GO" id="GO:0005524">
    <property type="term" value="F:ATP binding"/>
    <property type="evidence" value="ECO:0007669"/>
    <property type="project" value="UniProtKB-KW"/>
</dbReference>
<sequence length="447" mass="52010">MQVNIPISEKEKEVFDAIVSEGGQLFFVGGIVRDTLLKRESKDIDVEVFHLSYDKLCEILSRFGHVETFGASFAVVHLDLLQNCEFALPRQEKSRGSGHQDFDIIIDSELPLEKAARRRDFTINAMMVDYKTKQLFDFFHGYDDLMDKRLEVIDEKSFQEDPLRLYRGASFISRFHLEASERTKTICKNMKEKVKYLSEERIYEEYVKILMGDFPSLGMTFLKDVGVLPSYLEALIHTHQRPDYHPEGNVWNHTMLVLDHAAEVKGETSWPLAFMWSALLHDIGKPLVTTEDGRAIGHHEAGVEVFKDVKIIKNKKLRAYVKMMILVHMELMKIFYDHSRPIVYKRLLKKIDGIFPLNDLVWFSRCDKAGTGRCAIQDMELINERLEEYVSSYGDHAQEALVSGKDLLALPIEDHRQYGDILRQAYEWQLQGMKKESILRRLLHEFR</sequence>
<dbReference type="AlphaFoldDB" id="A0A0R2HAJ8"/>
<evidence type="ECO:0000313" key="16">
    <source>
        <dbReference type="Proteomes" id="UP000051841"/>
    </source>
</evidence>
<dbReference type="RefSeq" id="WP_031589328.1">
    <property type="nucleotide sequence ID" value="NZ_JNKN01000017.1"/>
</dbReference>
<dbReference type="Gene3D" id="3.30.460.10">
    <property type="entry name" value="Beta Polymerase, domain 2"/>
    <property type="match status" value="1"/>
</dbReference>